<dbReference type="Pfam" id="PF13639">
    <property type="entry name" value="zf-RING_2"/>
    <property type="match status" value="1"/>
</dbReference>
<dbReference type="PANTHER" id="PTHR15710:SF67">
    <property type="entry name" value="E3 UBIQUITIN-PROTEIN LIGASE SGR9, AMYLOPLASTIC"/>
    <property type="match status" value="1"/>
</dbReference>
<evidence type="ECO:0000313" key="9">
    <source>
        <dbReference type="Proteomes" id="UP000237105"/>
    </source>
</evidence>
<dbReference type="AlphaFoldDB" id="A0A2P5DHL1"/>
<sequence>MDENTTTIMAALATLPPHQLSNLTHSIFSETLRRRRRLAALLSSQTLFSLSLRRLHSLSLHDKTLLIARHLLSSLRLLTTTTITTNNIPPIKARDSDAVLLLLHLCEVRQHNPAALETTPFEWRATLRGLYADTLLSFGTGIGVHNGSLLVPYIETVARCLRFVTGERKVGGDVAAAVSTVVALPSAVASGGAECAICREEMRGGREVCELPCRHLFHWRCVLPWLKKRNTCPCCRFQLPTDDVFGEIQRLWEVLIKMISTSGGGVGMKE</sequence>
<proteinExistence type="predicted"/>
<comment type="catalytic activity">
    <reaction evidence="1">
        <text>S-ubiquitinyl-[E2 ubiquitin-conjugating enzyme]-L-cysteine + [acceptor protein]-L-lysine = [E2 ubiquitin-conjugating enzyme]-L-cysteine + N(6)-ubiquitinyl-[acceptor protein]-L-lysine.</text>
        <dbReference type="EC" id="2.3.2.27"/>
    </reaction>
</comment>
<keyword evidence="4 6" id="KW-0863">Zinc-finger</keyword>
<dbReference type="GO" id="GO:0008270">
    <property type="term" value="F:zinc ion binding"/>
    <property type="evidence" value="ECO:0007669"/>
    <property type="project" value="UniProtKB-KW"/>
</dbReference>
<dbReference type="CDD" id="cd16454">
    <property type="entry name" value="RING-H2_PA-TM-RING"/>
    <property type="match status" value="1"/>
</dbReference>
<dbReference type="SUPFAM" id="SSF57850">
    <property type="entry name" value="RING/U-box"/>
    <property type="match status" value="1"/>
</dbReference>
<evidence type="ECO:0000256" key="5">
    <source>
        <dbReference type="ARBA" id="ARBA00022833"/>
    </source>
</evidence>
<keyword evidence="9" id="KW-1185">Reference proteome</keyword>
<evidence type="ECO:0000256" key="3">
    <source>
        <dbReference type="ARBA" id="ARBA00022723"/>
    </source>
</evidence>
<dbReference type="GO" id="GO:0005737">
    <property type="term" value="C:cytoplasm"/>
    <property type="evidence" value="ECO:0007669"/>
    <property type="project" value="TreeGrafter"/>
</dbReference>
<dbReference type="PANTHER" id="PTHR15710">
    <property type="entry name" value="E3 UBIQUITIN-PROTEIN LIGASE PRAJA"/>
    <property type="match status" value="1"/>
</dbReference>
<evidence type="ECO:0000256" key="6">
    <source>
        <dbReference type="PROSITE-ProRule" id="PRU00175"/>
    </source>
</evidence>
<accession>A0A2P5DHL1</accession>
<comment type="caution">
    <text evidence="8">The sequence shown here is derived from an EMBL/GenBank/DDBJ whole genome shotgun (WGS) entry which is preliminary data.</text>
</comment>
<evidence type="ECO:0000256" key="4">
    <source>
        <dbReference type="ARBA" id="ARBA00022771"/>
    </source>
</evidence>
<evidence type="ECO:0000256" key="2">
    <source>
        <dbReference type="ARBA" id="ARBA00012483"/>
    </source>
</evidence>
<dbReference type="Gene3D" id="3.30.40.10">
    <property type="entry name" value="Zinc/RING finger domain, C3HC4 (zinc finger)"/>
    <property type="match status" value="1"/>
</dbReference>
<keyword evidence="5" id="KW-0862">Zinc</keyword>
<name>A0A2P5DHL1_PARAD</name>
<dbReference type="GO" id="GO:0016567">
    <property type="term" value="P:protein ubiquitination"/>
    <property type="evidence" value="ECO:0007669"/>
    <property type="project" value="TreeGrafter"/>
</dbReference>
<dbReference type="GO" id="GO:0061630">
    <property type="term" value="F:ubiquitin protein ligase activity"/>
    <property type="evidence" value="ECO:0007669"/>
    <property type="project" value="UniProtKB-EC"/>
</dbReference>
<reference evidence="9" key="1">
    <citation type="submission" date="2016-06" db="EMBL/GenBank/DDBJ databases">
        <title>Parallel loss of symbiosis genes in relatives of nitrogen-fixing non-legume Parasponia.</title>
        <authorList>
            <person name="Van Velzen R."/>
            <person name="Holmer R."/>
            <person name="Bu F."/>
            <person name="Rutten L."/>
            <person name="Van Zeijl A."/>
            <person name="Liu W."/>
            <person name="Santuari L."/>
            <person name="Cao Q."/>
            <person name="Sharma T."/>
            <person name="Shen D."/>
            <person name="Roswanjaya Y."/>
            <person name="Wardhani T."/>
            <person name="Kalhor M.S."/>
            <person name="Jansen J."/>
            <person name="Van den Hoogen J."/>
            <person name="Gungor B."/>
            <person name="Hartog M."/>
            <person name="Hontelez J."/>
            <person name="Verver J."/>
            <person name="Yang W.-C."/>
            <person name="Schijlen E."/>
            <person name="Repin R."/>
            <person name="Schilthuizen M."/>
            <person name="Schranz E."/>
            <person name="Heidstra R."/>
            <person name="Miyata K."/>
            <person name="Fedorova E."/>
            <person name="Kohlen W."/>
            <person name="Bisseling T."/>
            <person name="Smit S."/>
            <person name="Geurts R."/>
        </authorList>
    </citation>
    <scope>NUCLEOTIDE SEQUENCE [LARGE SCALE GENOMIC DNA]</scope>
    <source>
        <strain evidence="9">cv. WU1-14</strain>
    </source>
</reference>
<keyword evidence="3" id="KW-0479">Metal-binding</keyword>
<organism evidence="8 9">
    <name type="scientific">Parasponia andersonii</name>
    <name type="common">Sponia andersonii</name>
    <dbReference type="NCBI Taxonomy" id="3476"/>
    <lineage>
        <taxon>Eukaryota</taxon>
        <taxon>Viridiplantae</taxon>
        <taxon>Streptophyta</taxon>
        <taxon>Embryophyta</taxon>
        <taxon>Tracheophyta</taxon>
        <taxon>Spermatophyta</taxon>
        <taxon>Magnoliopsida</taxon>
        <taxon>eudicotyledons</taxon>
        <taxon>Gunneridae</taxon>
        <taxon>Pentapetalae</taxon>
        <taxon>rosids</taxon>
        <taxon>fabids</taxon>
        <taxon>Rosales</taxon>
        <taxon>Cannabaceae</taxon>
        <taxon>Parasponia</taxon>
    </lineage>
</organism>
<dbReference type="EMBL" id="JXTB01000037">
    <property type="protein sequence ID" value="PON72794.1"/>
    <property type="molecule type" value="Genomic_DNA"/>
</dbReference>
<protein>
    <recommendedName>
        <fullName evidence="2">RING-type E3 ubiquitin transferase</fullName>
        <ecNumber evidence="2">2.3.2.27</ecNumber>
    </recommendedName>
</protein>
<feature type="domain" description="RING-type" evidence="7">
    <location>
        <begin position="195"/>
        <end position="236"/>
    </location>
</feature>
<dbReference type="Proteomes" id="UP000237105">
    <property type="component" value="Unassembled WGS sequence"/>
</dbReference>
<dbReference type="InterPro" id="IPR001841">
    <property type="entry name" value="Znf_RING"/>
</dbReference>
<gene>
    <name evidence="8" type="ORF">PanWU01x14_062630</name>
</gene>
<evidence type="ECO:0000256" key="1">
    <source>
        <dbReference type="ARBA" id="ARBA00000900"/>
    </source>
</evidence>
<dbReference type="EC" id="2.3.2.27" evidence="2"/>
<dbReference type="PROSITE" id="PS50089">
    <property type="entry name" value="ZF_RING_2"/>
    <property type="match status" value="1"/>
</dbReference>
<evidence type="ECO:0000259" key="7">
    <source>
        <dbReference type="PROSITE" id="PS50089"/>
    </source>
</evidence>
<dbReference type="InterPro" id="IPR013083">
    <property type="entry name" value="Znf_RING/FYVE/PHD"/>
</dbReference>
<dbReference type="OrthoDB" id="21204at2759"/>
<dbReference type="STRING" id="3476.A0A2P5DHL1"/>
<evidence type="ECO:0000313" key="8">
    <source>
        <dbReference type="EMBL" id="PON72794.1"/>
    </source>
</evidence>
<dbReference type="SMART" id="SM00184">
    <property type="entry name" value="RING"/>
    <property type="match status" value="1"/>
</dbReference>